<dbReference type="Gene3D" id="1.25.40.390">
    <property type="match status" value="1"/>
</dbReference>
<dbReference type="InterPro" id="IPR011990">
    <property type="entry name" value="TPR-like_helical_dom_sf"/>
</dbReference>
<evidence type="ECO:0000256" key="5">
    <source>
        <dbReference type="ARBA" id="ARBA00023237"/>
    </source>
</evidence>
<protein>
    <submittedName>
        <fullName evidence="7">RagB/SusD family nutrient uptake outer membrane protein</fullName>
    </submittedName>
</protein>
<comment type="caution">
    <text evidence="7">The sequence shown here is derived from an EMBL/GenBank/DDBJ whole genome shotgun (WGS) entry which is preliminary data.</text>
</comment>
<dbReference type="Gene3D" id="2.60.40.3620">
    <property type="match status" value="1"/>
</dbReference>
<feature type="domain" description="RagB/SusD" evidence="6">
    <location>
        <begin position="467"/>
        <end position="645"/>
    </location>
</feature>
<evidence type="ECO:0000313" key="8">
    <source>
        <dbReference type="Proteomes" id="UP001198901"/>
    </source>
</evidence>
<dbReference type="Proteomes" id="UP001198901">
    <property type="component" value="Unassembled WGS sequence"/>
</dbReference>
<comment type="similarity">
    <text evidence="2">Belongs to the SusD family.</text>
</comment>
<dbReference type="PROSITE" id="PS51257">
    <property type="entry name" value="PROKAR_LIPOPROTEIN"/>
    <property type="match status" value="1"/>
</dbReference>
<dbReference type="Pfam" id="PF07980">
    <property type="entry name" value="SusD_RagB"/>
    <property type="match status" value="1"/>
</dbReference>
<keyword evidence="3" id="KW-0732">Signal</keyword>
<sequence length="645" mass="72291">MKNNYINNKAMMLRTIKNLFVLFTLVFFVQSCDLDFQPEDERQSADEALSDPASYKEFLAKIYAGISLSGQQGPAGAPDLAGLDEGFSNYLRLYWKMQQLTTDEAIIGWNDGTIQDLHGQVWTSGNEFIRTMYTRLMYQVTLCNEFLRQTTDDKLSSRGIDDALRAEIQTYRAEARFMRALTYWHAMDLFANPPFVTEDDPTGAFLPEQIQRADLFDFIESELLDILDDMVAPRQNEYGRADRAAAWMVLAKMYLNAEVYTGTSRYADVITYINNITNAGYTIPNTPYFHSFLADNDSNGAQDEVIFTIPFDGLRTQAFGGMTFLVHAPVGGTMDPADFGINGGWFGIRTTPTFVDQFNLDNFDPEAATNAIGTLSEWGLIGSGTPNGWDGPDIPMAEISENVYQGYINFVDGEMKFRFNNAWAINLGLDDSSENPFALAQDGPNIPVEEGLFKVTLDLNTLTYSFDSVDGRELFYTDGQNKDIEEVGPFNQGYAVAKYRNVDVDGNPGSDTSGDHIDTDFPMFRLADAYLMYAEAVLRGGGGSMSTAVDYINEIRQRAYGNAAGNISESDLTLDFIINERSRELYWECHRRTDLVRFGQFSDEGVWQWKGNVPQGTTTESFRDIMPIPATDLGINTNLTQNPGY</sequence>
<gene>
    <name evidence="7" type="ORF">LBU54_08265</name>
</gene>
<dbReference type="RefSeq" id="WP_224528206.1">
    <property type="nucleotide sequence ID" value="NZ_JAIUJR010000004.1"/>
</dbReference>
<keyword evidence="4" id="KW-0472">Membrane</keyword>
<keyword evidence="8" id="KW-1185">Reference proteome</keyword>
<dbReference type="CDD" id="cd12956">
    <property type="entry name" value="CBM_SusE-F_like"/>
    <property type="match status" value="1"/>
</dbReference>
<evidence type="ECO:0000313" key="7">
    <source>
        <dbReference type="EMBL" id="MCA0132577.1"/>
    </source>
</evidence>
<accession>A0ABS7XUJ4</accession>
<organism evidence="7 8">
    <name type="scientific">Winogradskyella alexanderae</name>
    <dbReference type="NCBI Taxonomy" id="2877123"/>
    <lineage>
        <taxon>Bacteria</taxon>
        <taxon>Pseudomonadati</taxon>
        <taxon>Bacteroidota</taxon>
        <taxon>Flavobacteriia</taxon>
        <taxon>Flavobacteriales</taxon>
        <taxon>Flavobacteriaceae</taxon>
        <taxon>Winogradskyella</taxon>
    </lineage>
</organism>
<proteinExistence type="inferred from homology"/>
<dbReference type="SUPFAM" id="SSF48452">
    <property type="entry name" value="TPR-like"/>
    <property type="match status" value="1"/>
</dbReference>
<reference evidence="8" key="1">
    <citation type="submission" date="2023-07" db="EMBL/GenBank/DDBJ databases">
        <authorList>
            <person name="Yue Y."/>
        </authorList>
    </citation>
    <scope>NUCLEOTIDE SEQUENCE [LARGE SCALE GENOMIC DNA]</scope>
    <source>
        <strain evidence="8">D23</strain>
    </source>
</reference>
<evidence type="ECO:0000256" key="1">
    <source>
        <dbReference type="ARBA" id="ARBA00004442"/>
    </source>
</evidence>
<dbReference type="EMBL" id="JAIUJR010000004">
    <property type="protein sequence ID" value="MCA0132577.1"/>
    <property type="molecule type" value="Genomic_DNA"/>
</dbReference>
<comment type="subcellular location">
    <subcellularLocation>
        <location evidence="1">Cell outer membrane</location>
    </subcellularLocation>
</comment>
<keyword evidence="5" id="KW-0998">Cell outer membrane</keyword>
<dbReference type="InterPro" id="IPR012944">
    <property type="entry name" value="SusD_RagB_dom"/>
</dbReference>
<name>A0ABS7XUJ4_9FLAO</name>
<evidence type="ECO:0000256" key="4">
    <source>
        <dbReference type="ARBA" id="ARBA00023136"/>
    </source>
</evidence>
<evidence type="ECO:0000256" key="3">
    <source>
        <dbReference type="ARBA" id="ARBA00022729"/>
    </source>
</evidence>
<evidence type="ECO:0000259" key="6">
    <source>
        <dbReference type="Pfam" id="PF07980"/>
    </source>
</evidence>
<evidence type="ECO:0000256" key="2">
    <source>
        <dbReference type="ARBA" id="ARBA00006275"/>
    </source>
</evidence>